<evidence type="ECO:0000256" key="7">
    <source>
        <dbReference type="ARBA" id="ARBA00022622"/>
    </source>
</evidence>
<dbReference type="GO" id="GO:0098552">
    <property type="term" value="C:side of membrane"/>
    <property type="evidence" value="ECO:0007669"/>
    <property type="project" value="UniProtKB-KW"/>
</dbReference>
<keyword evidence="7" id="KW-0336">GPI-anchor</keyword>
<keyword evidence="14" id="KW-0449">Lipoprotein</keyword>
<evidence type="ECO:0000256" key="13">
    <source>
        <dbReference type="ARBA" id="ARBA00023180"/>
    </source>
</evidence>
<dbReference type="PROSITE" id="PS52012">
    <property type="entry name" value="CFEM"/>
    <property type="match status" value="1"/>
</dbReference>
<evidence type="ECO:0000256" key="15">
    <source>
        <dbReference type="PROSITE-ProRule" id="PRU01356"/>
    </source>
</evidence>
<feature type="binding site" description="axial binding residue" evidence="15">
    <location>
        <position position="48"/>
    </location>
    <ligand>
        <name>heme</name>
        <dbReference type="ChEBI" id="CHEBI:30413"/>
    </ligand>
    <ligandPart>
        <name>Fe</name>
        <dbReference type="ChEBI" id="CHEBI:18248"/>
    </ligandPart>
</feature>
<keyword evidence="19" id="KW-1185">Reference proteome</keyword>
<evidence type="ECO:0000256" key="6">
    <source>
        <dbReference type="ARBA" id="ARBA00022617"/>
    </source>
</evidence>
<evidence type="ECO:0000256" key="8">
    <source>
        <dbReference type="ARBA" id="ARBA00022723"/>
    </source>
</evidence>
<keyword evidence="11" id="KW-0472">Membrane</keyword>
<comment type="subcellular location">
    <subcellularLocation>
        <location evidence="1">Cell membrane</location>
        <topology evidence="1">Lipid-anchor</topology>
        <topology evidence="1">GPI-anchor</topology>
    </subcellularLocation>
    <subcellularLocation>
        <location evidence="2">Secreted</location>
    </subcellularLocation>
</comment>
<feature type="domain" description="CFEM" evidence="17">
    <location>
        <begin position="1"/>
        <end position="113"/>
    </location>
</feature>
<accession>A0A2C5Y9S1</accession>
<keyword evidence="5" id="KW-0964">Secreted</keyword>
<evidence type="ECO:0000256" key="9">
    <source>
        <dbReference type="ARBA" id="ARBA00022729"/>
    </source>
</evidence>
<keyword evidence="9 16" id="KW-0732">Signal</keyword>
<keyword evidence="10 15" id="KW-0408">Iron</keyword>
<feature type="chain" id="PRO_5012790271" description="CFEM domain-containing protein" evidence="16">
    <location>
        <begin position="18"/>
        <end position="160"/>
    </location>
</feature>
<dbReference type="InterPro" id="IPR051735">
    <property type="entry name" value="CFEM_domain"/>
</dbReference>
<keyword evidence="8 15" id="KW-0479">Metal-binding</keyword>
<feature type="disulfide bond" evidence="15">
    <location>
        <begin position="44"/>
        <end position="51"/>
    </location>
</feature>
<keyword evidence="4" id="KW-1003">Cell membrane</keyword>
<organism evidence="18 19">
    <name type="scientific">Ophiocordyceps australis</name>
    <dbReference type="NCBI Taxonomy" id="1399860"/>
    <lineage>
        <taxon>Eukaryota</taxon>
        <taxon>Fungi</taxon>
        <taxon>Dikarya</taxon>
        <taxon>Ascomycota</taxon>
        <taxon>Pezizomycotina</taxon>
        <taxon>Sordariomycetes</taxon>
        <taxon>Hypocreomycetidae</taxon>
        <taxon>Hypocreales</taxon>
        <taxon>Ophiocordycipitaceae</taxon>
        <taxon>Ophiocordyceps</taxon>
    </lineage>
</organism>
<evidence type="ECO:0000313" key="19">
    <source>
        <dbReference type="Proteomes" id="UP000226192"/>
    </source>
</evidence>
<evidence type="ECO:0000256" key="14">
    <source>
        <dbReference type="ARBA" id="ARBA00023288"/>
    </source>
</evidence>
<evidence type="ECO:0000256" key="3">
    <source>
        <dbReference type="ARBA" id="ARBA00010031"/>
    </source>
</evidence>
<dbReference type="PANTHER" id="PTHR37928">
    <property type="entry name" value="CFEM DOMAIN PROTEIN (AFU_ORTHOLOGUE AFUA_6G14090)"/>
    <property type="match status" value="1"/>
</dbReference>
<keyword evidence="13" id="KW-0325">Glycoprotein</keyword>
<protein>
    <recommendedName>
        <fullName evidence="17">CFEM domain-containing protein</fullName>
    </recommendedName>
</protein>
<dbReference type="EMBL" id="NJET01000035">
    <property type="protein sequence ID" value="PHH64200.1"/>
    <property type="molecule type" value="Genomic_DNA"/>
</dbReference>
<reference evidence="18 19" key="1">
    <citation type="submission" date="2017-06" db="EMBL/GenBank/DDBJ databases">
        <title>Ant-infecting Ophiocordyceps genomes reveal a high diversity of potential behavioral manipulation genes and a possible major role for enterotoxins.</title>
        <authorList>
            <person name="De Bekker C."/>
            <person name="Evans H.C."/>
            <person name="Brachmann A."/>
            <person name="Hughes D.P."/>
        </authorList>
    </citation>
    <scope>NUCLEOTIDE SEQUENCE [LARGE SCALE GENOMIC DNA]</scope>
    <source>
        <strain evidence="18 19">Map64</strain>
    </source>
</reference>
<evidence type="ECO:0000256" key="2">
    <source>
        <dbReference type="ARBA" id="ARBA00004613"/>
    </source>
</evidence>
<evidence type="ECO:0000256" key="16">
    <source>
        <dbReference type="SAM" id="SignalP"/>
    </source>
</evidence>
<evidence type="ECO:0000256" key="1">
    <source>
        <dbReference type="ARBA" id="ARBA00004609"/>
    </source>
</evidence>
<name>A0A2C5Y9S1_9HYPO</name>
<evidence type="ECO:0000313" key="18">
    <source>
        <dbReference type="EMBL" id="PHH64200.1"/>
    </source>
</evidence>
<comment type="caution">
    <text evidence="15">Lacks conserved residue(s) required for the propagation of feature annotation.</text>
</comment>
<evidence type="ECO:0000259" key="17">
    <source>
        <dbReference type="PROSITE" id="PS52012"/>
    </source>
</evidence>
<feature type="disulfide bond" evidence="15">
    <location>
        <begin position="53"/>
        <end position="86"/>
    </location>
</feature>
<dbReference type="Proteomes" id="UP000226192">
    <property type="component" value="Unassembled WGS sequence"/>
</dbReference>
<gene>
    <name evidence="18" type="ORF">CDD81_4947</name>
</gene>
<dbReference type="InterPro" id="IPR008427">
    <property type="entry name" value="Extracellular_membr_CFEM_dom"/>
</dbReference>
<comment type="similarity">
    <text evidence="3">Belongs to the RBT5 family.</text>
</comment>
<evidence type="ECO:0000256" key="11">
    <source>
        <dbReference type="ARBA" id="ARBA00023136"/>
    </source>
</evidence>
<evidence type="ECO:0000256" key="12">
    <source>
        <dbReference type="ARBA" id="ARBA00023157"/>
    </source>
</evidence>
<dbReference type="Pfam" id="PF05730">
    <property type="entry name" value="CFEM"/>
    <property type="match status" value="1"/>
</dbReference>
<dbReference type="PANTHER" id="PTHR37928:SF2">
    <property type="entry name" value="GPI ANCHORED CFEM DOMAIN PROTEIN (AFU_ORTHOLOGUE AFUA_6G10580)"/>
    <property type="match status" value="1"/>
</dbReference>
<comment type="caution">
    <text evidence="18">The sequence shown here is derived from an EMBL/GenBank/DDBJ whole genome shotgun (WGS) entry which is preliminary data.</text>
</comment>
<evidence type="ECO:0000256" key="5">
    <source>
        <dbReference type="ARBA" id="ARBA00022525"/>
    </source>
</evidence>
<evidence type="ECO:0000256" key="4">
    <source>
        <dbReference type="ARBA" id="ARBA00022475"/>
    </source>
</evidence>
<dbReference type="GO" id="GO:0005576">
    <property type="term" value="C:extracellular region"/>
    <property type="evidence" value="ECO:0007669"/>
    <property type="project" value="UniProtKB-SubCell"/>
</dbReference>
<keyword evidence="6 15" id="KW-0349">Heme</keyword>
<dbReference type="SMART" id="SM00747">
    <property type="entry name" value="CFEM"/>
    <property type="match status" value="1"/>
</dbReference>
<sequence length="160" mass="15514">MKTAAWIVALATGLAMAQQGLDQLPECAKTCVIKYMSGDELKGCSLGDIKCICTNKDLLSGMSCCLSDACGGEDQRKAIEAAKHVCGSANVEVPDEIVCNAGASSSAGAAPATSSSSAASSSSTAASTATAPAASSTGGSASVKVSSGVAGAIFALLAAL</sequence>
<dbReference type="STRING" id="1399860.A0A2C5Y9S1"/>
<evidence type="ECO:0000256" key="10">
    <source>
        <dbReference type="ARBA" id="ARBA00023004"/>
    </source>
</evidence>
<dbReference type="OrthoDB" id="3065412at2759"/>
<dbReference type="GO" id="GO:0046872">
    <property type="term" value="F:metal ion binding"/>
    <property type="evidence" value="ECO:0007669"/>
    <property type="project" value="UniProtKB-UniRule"/>
</dbReference>
<dbReference type="GO" id="GO:0005886">
    <property type="term" value="C:plasma membrane"/>
    <property type="evidence" value="ECO:0007669"/>
    <property type="project" value="UniProtKB-SubCell"/>
</dbReference>
<keyword evidence="12 15" id="KW-1015">Disulfide bond</keyword>
<feature type="signal peptide" evidence="16">
    <location>
        <begin position="1"/>
        <end position="17"/>
    </location>
</feature>
<dbReference type="AlphaFoldDB" id="A0A2C5Y9S1"/>
<proteinExistence type="inferred from homology"/>